<evidence type="ECO:0000313" key="1">
    <source>
        <dbReference type="EMBL" id="KAK7102933.1"/>
    </source>
</evidence>
<proteinExistence type="predicted"/>
<dbReference type="Proteomes" id="UP001374579">
    <property type="component" value="Unassembled WGS sequence"/>
</dbReference>
<sequence>MYVCIQFLAPTTKSFSTSTLVLYKTGSSTLVLYKTGSSTLVLYKTGSSTLVLYKTGSSTLVLYKTGSVSGKLVHMHIRKPVKDQSRITAKYMYVCRQVNSYKNGPFQNQSFSLSTAD</sequence>
<protein>
    <submittedName>
        <fullName evidence="1">Uncharacterized protein</fullName>
    </submittedName>
</protein>
<keyword evidence="2" id="KW-1185">Reference proteome</keyword>
<dbReference type="EMBL" id="JBAMIC010000010">
    <property type="protein sequence ID" value="KAK7102933.1"/>
    <property type="molecule type" value="Genomic_DNA"/>
</dbReference>
<name>A0AAN9GBK3_9CAEN</name>
<gene>
    <name evidence="1" type="ORF">V1264_021086</name>
</gene>
<dbReference type="AlphaFoldDB" id="A0AAN9GBK3"/>
<accession>A0AAN9GBK3</accession>
<reference evidence="1 2" key="1">
    <citation type="submission" date="2024-02" db="EMBL/GenBank/DDBJ databases">
        <title>Chromosome-scale genome assembly of the rough periwinkle Littorina saxatilis.</title>
        <authorList>
            <person name="De Jode A."/>
            <person name="Faria R."/>
            <person name="Formenti G."/>
            <person name="Sims Y."/>
            <person name="Smith T.P."/>
            <person name="Tracey A."/>
            <person name="Wood J.M.D."/>
            <person name="Zagrodzka Z.B."/>
            <person name="Johannesson K."/>
            <person name="Butlin R.K."/>
            <person name="Leder E.H."/>
        </authorList>
    </citation>
    <scope>NUCLEOTIDE SEQUENCE [LARGE SCALE GENOMIC DNA]</scope>
    <source>
        <strain evidence="1">Snail1</strain>
        <tissue evidence="1">Muscle</tissue>
    </source>
</reference>
<organism evidence="1 2">
    <name type="scientific">Littorina saxatilis</name>
    <dbReference type="NCBI Taxonomy" id="31220"/>
    <lineage>
        <taxon>Eukaryota</taxon>
        <taxon>Metazoa</taxon>
        <taxon>Spiralia</taxon>
        <taxon>Lophotrochozoa</taxon>
        <taxon>Mollusca</taxon>
        <taxon>Gastropoda</taxon>
        <taxon>Caenogastropoda</taxon>
        <taxon>Littorinimorpha</taxon>
        <taxon>Littorinoidea</taxon>
        <taxon>Littorinidae</taxon>
        <taxon>Littorina</taxon>
    </lineage>
</organism>
<evidence type="ECO:0000313" key="2">
    <source>
        <dbReference type="Proteomes" id="UP001374579"/>
    </source>
</evidence>
<comment type="caution">
    <text evidence="1">The sequence shown here is derived from an EMBL/GenBank/DDBJ whole genome shotgun (WGS) entry which is preliminary data.</text>
</comment>